<dbReference type="AlphaFoldDB" id="A0A8B9JJT5"/>
<dbReference type="InterPro" id="IPR029014">
    <property type="entry name" value="NiFe-Hase_large"/>
</dbReference>
<dbReference type="InterPro" id="IPR022885">
    <property type="entry name" value="NDH1_su_D/H"/>
</dbReference>
<reference evidence="5" key="1">
    <citation type="submission" date="2025-08" db="UniProtKB">
        <authorList>
            <consortium name="Ensembl"/>
        </authorList>
    </citation>
    <scope>IDENTIFICATION</scope>
</reference>
<evidence type="ECO:0000256" key="3">
    <source>
        <dbReference type="ARBA" id="ARBA00022967"/>
    </source>
</evidence>
<keyword evidence="2" id="KW-0813">Transport</keyword>
<dbReference type="PANTHER" id="PTHR11993">
    <property type="entry name" value="NADH-UBIQUINONE OXIDOREDUCTASE 49 KDA SUBUNIT"/>
    <property type="match status" value="1"/>
</dbReference>
<evidence type="ECO:0000256" key="2">
    <source>
        <dbReference type="ARBA" id="ARBA00022448"/>
    </source>
</evidence>
<organism evidence="5 6">
    <name type="scientific">Astyanax mexicanus</name>
    <name type="common">Blind cave fish</name>
    <name type="synonym">Astyanax fasciatus mexicanus</name>
    <dbReference type="NCBI Taxonomy" id="7994"/>
    <lineage>
        <taxon>Eukaryota</taxon>
        <taxon>Metazoa</taxon>
        <taxon>Chordata</taxon>
        <taxon>Craniata</taxon>
        <taxon>Vertebrata</taxon>
        <taxon>Euteleostomi</taxon>
        <taxon>Actinopterygii</taxon>
        <taxon>Neopterygii</taxon>
        <taxon>Teleostei</taxon>
        <taxon>Ostariophysi</taxon>
        <taxon>Characiformes</taxon>
        <taxon>Characoidei</taxon>
        <taxon>Acestrorhamphidae</taxon>
        <taxon>Acestrorhamphinae</taxon>
        <taxon>Astyanax</taxon>
    </lineage>
</organism>
<dbReference type="Proteomes" id="UP000694621">
    <property type="component" value="Unplaced"/>
</dbReference>
<dbReference type="GO" id="GO:0016651">
    <property type="term" value="F:oxidoreductase activity, acting on NAD(P)H"/>
    <property type="evidence" value="ECO:0007669"/>
    <property type="project" value="InterPro"/>
</dbReference>
<sequence>MTTTKSLHHPCRQKQWQPDVEWAEQYGGAVMYPTSITEKWVPPPWNDKDPPAEKEVSNLTINFGPQHPAAHGVLRLVMELSGESVKKCDPHIGLLHRGTEKLIEYKTYLQALPYFDRLDYVSMMCNEQAYSLAVEKLLNIRAPPRAEWIRVLYGEMTRILNHIMGITTHALDIGAMTPFFWISACCRGISLASSSVTTLEYLLFINNLWLPLMSGALAPGKQVTVTTALPKVEANFMCWTTESPIGHPISSSTLNWLLSGSFTEQDWGSVVYRWAGCGLCVSISFSPL</sequence>
<dbReference type="GO" id="GO:0005739">
    <property type="term" value="C:mitochondrion"/>
    <property type="evidence" value="ECO:0007669"/>
    <property type="project" value="GOC"/>
</dbReference>
<accession>A0A8B9JJT5</accession>
<evidence type="ECO:0000313" key="5">
    <source>
        <dbReference type="Ensembl" id="ENSAMXP00005022414.1"/>
    </source>
</evidence>
<keyword evidence="4" id="KW-0520">NAD</keyword>
<keyword evidence="3" id="KW-1278">Translocase</keyword>
<evidence type="ECO:0000256" key="1">
    <source>
        <dbReference type="ARBA" id="ARBA00005769"/>
    </source>
</evidence>
<name>A0A8B9JJT5_ASTMX</name>
<dbReference type="PANTHER" id="PTHR11993:SF10">
    <property type="entry name" value="NADH DEHYDROGENASE [UBIQUINONE] IRON-SULFUR PROTEIN 2, MITOCHONDRIAL"/>
    <property type="match status" value="1"/>
</dbReference>
<evidence type="ECO:0000313" key="6">
    <source>
        <dbReference type="Proteomes" id="UP000694621"/>
    </source>
</evidence>
<dbReference type="Ensembl" id="ENSAMXT00005024753.1">
    <property type="protein sequence ID" value="ENSAMXP00005022414.1"/>
    <property type="gene ID" value="ENSAMXG00005011558.1"/>
</dbReference>
<comment type="similarity">
    <text evidence="1">Belongs to the complex I 49 kDa subunit family.</text>
</comment>
<dbReference type="PROSITE" id="PS00535">
    <property type="entry name" value="COMPLEX1_49K"/>
    <property type="match status" value="1"/>
</dbReference>
<dbReference type="GO" id="GO:0006120">
    <property type="term" value="P:mitochondrial electron transport, NADH to ubiquinone"/>
    <property type="evidence" value="ECO:0007669"/>
    <property type="project" value="TreeGrafter"/>
</dbReference>
<proteinExistence type="inferred from homology"/>
<evidence type="ECO:0000256" key="4">
    <source>
        <dbReference type="ARBA" id="ARBA00023027"/>
    </source>
</evidence>
<protein>
    <submittedName>
        <fullName evidence="5">NADH:ubiquinone oxidoreductase core subunit S2</fullName>
    </submittedName>
</protein>
<dbReference type="InterPro" id="IPR014029">
    <property type="entry name" value="NADH_UbQ_OxRdtase_49kDa_CS"/>
</dbReference>
<dbReference type="SUPFAM" id="SSF56762">
    <property type="entry name" value="HydB/Nqo4-like"/>
    <property type="match status" value="1"/>
</dbReference>
<dbReference type="Gene3D" id="1.10.645.10">
    <property type="entry name" value="Cytochrome-c3 Hydrogenase, chain B"/>
    <property type="match status" value="1"/>
</dbReference>